<feature type="transmembrane region" description="Helical" evidence="6">
    <location>
        <begin position="402"/>
        <end position="423"/>
    </location>
</feature>
<keyword evidence="2" id="KW-0813">Transport</keyword>
<dbReference type="EMBL" id="MKZY01000005">
    <property type="protein sequence ID" value="OOO08494.1"/>
    <property type="molecule type" value="Genomic_DNA"/>
</dbReference>
<dbReference type="Gene3D" id="1.20.1250.20">
    <property type="entry name" value="MFS general substrate transporter like domains"/>
    <property type="match status" value="2"/>
</dbReference>
<dbReference type="PROSITE" id="PS50850">
    <property type="entry name" value="MFS"/>
    <property type="match status" value="1"/>
</dbReference>
<feature type="transmembrane region" description="Helical" evidence="6">
    <location>
        <begin position="638"/>
        <end position="659"/>
    </location>
</feature>
<dbReference type="PANTHER" id="PTHR43791">
    <property type="entry name" value="PERMEASE-RELATED"/>
    <property type="match status" value="1"/>
</dbReference>
<dbReference type="InterPro" id="IPR036259">
    <property type="entry name" value="MFS_trans_sf"/>
</dbReference>
<protein>
    <submittedName>
        <fullName evidence="8">Major facilitator superfamily MFS_1</fullName>
    </submittedName>
</protein>
<comment type="subcellular location">
    <subcellularLocation>
        <location evidence="1">Membrane</location>
        <topology evidence="1">Multi-pass membrane protein</topology>
    </subcellularLocation>
</comment>
<evidence type="ECO:0000256" key="6">
    <source>
        <dbReference type="SAM" id="Phobius"/>
    </source>
</evidence>
<dbReference type="Proteomes" id="UP000190312">
    <property type="component" value="Unassembled WGS sequence"/>
</dbReference>
<feature type="transmembrane region" description="Helical" evidence="6">
    <location>
        <begin position="475"/>
        <end position="500"/>
    </location>
</feature>
<proteinExistence type="predicted"/>
<dbReference type="GO" id="GO:0022857">
    <property type="term" value="F:transmembrane transporter activity"/>
    <property type="evidence" value="ECO:0007669"/>
    <property type="project" value="InterPro"/>
</dbReference>
<dbReference type="FunFam" id="1.20.1250.20:FF:000018">
    <property type="entry name" value="MFS transporter permease"/>
    <property type="match status" value="1"/>
</dbReference>
<name>A0A1S9DHX9_ASPOZ</name>
<keyword evidence="4 6" id="KW-1133">Transmembrane helix</keyword>
<dbReference type="VEuPathDB" id="FungiDB:AO090020000507"/>
<evidence type="ECO:0000256" key="3">
    <source>
        <dbReference type="ARBA" id="ARBA00022692"/>
    </source>
</evidence>
<feature type="transmembrane region" description="Helical" evidence="6">
    <location>
        <begin position="80"/>
        <end position="100"/>
    </location>
</feature>
<evidence type="ECO:0000256" key="4">
    <source>
        <dbReference type="ARBA" id="ARBA00022989"/>
    </source>
</evidence>
<evidence type="ECO:0000256" key="1">
    <source>
        <dbReference type="ARBA" id="ARBA00004141"/>
    </source>
</evidence>
<dbReference type="Pfam" id="PF07690">
    <property type="entry name" value="MFS_1"/>
    <property type="match status" value="1"/>
</dbReference>
<dbReference type="VEuPathDB" id="FungiDB:AO090020000506"/>
<dbReference type="PANTHER" id="PTHR43791:SF47">
    <property type="entry name" value="MAJOR FACILITATOR SUPERFAMILY (MFS) PROFILE DOMAIN-CONTAINING PROTEIN-RELATED"/>
    <property type="match status" value="1"/>
</dbReference>
<feature type="domain" description="Major facilitator superfamily (MFS) profile" evidence="7">
    <location>
        <begin position="44"/>
        <end position="503"/>
    </location>
</feature>
<feature type="transmembrane region" description="Helical" evidence="6">
    <location>
        <begin position="591"/>
        <end position="618"/>
    </location>
</feature>
<evidence type="ECO:0000313" key="8">
    <source>
        <dbReference type="EMBL" id="OOO08494.1"/>
    </source>
</evidence>
<dbReference type="OrthoDB" id="3639251at2759"/>
<dbReference type="eggNOG" id="KOG2533">
    <property type="taxonomic scope" value="Eukaryota"/>
</dbReference>
<dbReference type="GO" id="GO:0016020">
    <property type="term" value="C:membrane"/>
    <property type="evidence" value="ECO:0007669"/>
    <property type="project" value="UniProtKB-SubCell"/>
</dbReference>
<feature type="transmembrane region" description="Helical" evidence="6">
    <location>
        <begin position="112"/>
        <end position="130"/>
    </location>
</feature>
<feature type="transmembrane region" description="Helical" evidence="6">
    <location>
        <begin position="173"/>
        <end position="192"/>
    </location>
</feature>
<reference evidence="8 9" key="1">
    <citation type="submission" date="2016-10" db="EMBL/GenBank/DDBJ databases">
        <title>Genome sequencing of Aspergillus oryzae BCC7051.</title>
        <authorList>
            <person name="Thammarongtham C."/>
            <person name="Vorapreeda T."/>
            <person name="Nookaew I."/>
            <person name="Srisuk T."/>
            <person name="Land M."/>
            <person name="Jeennor S."/>
            <person name="Laoteng K."/>
        </authorList>
    </citation>
    <scope>NUCLEOTIDE SEQUENCE [LARGE SCALE GENOMIC DNA]</scope>
    <source>
        <strain evidence="8 9">BCC7051</strain>
    </source>
</reference>
<evidence type="ECO:0000259" key="7">
    <source>
        <dbReference type="PROSITE" id="PS50850"/>
    </source>
</evidence>
<comment type="caution">
    <text evidence="8">The sequence shown here is derived from an EMBL/GenBank/DDBJ whole genome shotgun (WGS) entry which is preliminary data.</text>
</comment>
<evidence type="ECO:0000256" key="2">
    <source>
        <dbReference type="ARBA" id="ARBA00022448"/>
    </source>
</evidence>
<feature type="transmembrane region" description="Helical" evidence="6">
    <location>
        <begin position="512"/>
        <end position="536"/>
    </location>
</feature>
<evidence type="ECO:0000256" key="5">
    <source>
        <dbReference type="ARBA" id="ARBA00023136"/>
    </source>
</evidence>
<dbReference type="Pfam" id="PF20684">
    <property type="entry name" value="Fung_rhodopsin"/>
    <property type="match status" value="1"/>
</dbReference>
<feature type="transmembrane region" description="Helical" evidence="6">
    <location>
        <begin position="369"/>
        <end position="390"/>
    </location>
</feature>
<feature type="transmembrane region" description="Helical" evidence="6">
    <location>
        <begin position="142"/>
        <end position="161"/>
    </location>
</feature>
<keyword evidence="5 6" id="KW-0472">Membrane</keyword>
<dbReference type="InterPro" id="IPR020846">
    <property type="entry name" value="MFS_dom"/>
</dbReference>
<dbReference type="SUPFAM" id="SSF103473">
    <property type="entry name" value="MFS general substrate transporter"/>
    <property type="match status" value="1"/>
</dbReference>
<accession>A0A1S9DHX9</accession>
<feature type="transmembrane region" description="Helical" evidence="6">
    <location>
        <begin position="278"/>
        <end position="299"/>
    </location>
</feature>
<feature type="transmembrane region" description="Helical" evidence="6">
    <location>
        <begin position="671"/>
        <end position="696"/>
    </location>
</feature>
<keyword evidence="3 6" id="KW-0812">Transmembrane</keyword>
<dbReference type="InterPro" id="IPR049326">
    <property type="entry name" value="Rhodopsin_dom_fungi"/>
</dbReference>
<gene>
    <name evidence="8" type="ORF">OAory_01097900</name>
</gene>
<dbReference type="AlphaFoldDB" id="A0A1S9DHX9"/>
<dbReference type="InterPro" id="IPR011701">
    <property type="entry name" value="MFS"/>
</dbReference>
<evidence type="ECO:0000313" key="9">
    <source>
        <dbReference type="Proteomes" id="UP000190312"/>
    </source>
</evidence>
<feature type="transmembrane region" description="Helical" evidence="6">
    <location>
        <begin position="319"/>
        <end position="336"/>
    </location>
</feature>
<feature type="transmembrane region" description="Helical" evidence="6">
    <location>
        <begin position="708"/>
        <end position="729"/>
    </location>
</feature>
<feature type="transmembrane region" description="Helical" evidence="6">
    <location>
        <begin position="556"/>
        <end position="579"/>
    </location>
</feature>
<feature type="transmembrane region" description="Helical" evidence="6">
    <location>
        <begin position="204"/>
        <end position="227"/>
    </location>
</feature>
<organism evidence="8 9">
    <name type="scientific">Aspergillus oryzae</name>
    <name type="common">Yellow koji mold</name>
    <dbReference type="NCBI Taxonomy" id="5062"/>
    <lineage>
        <taxon>Eukaryota</taxon>
        <taxon>Fungi</taxon>
        <taxon>Dikarya</taxon>
        <taxon>Ascomycota</taxon>
        <taxon>Pezizomycotina</taxon>
        <taxon>Eurotiomycetes</taxon>
        <taxon>Eurotiomycetidae</taxon>
        <taxon>Eurotiales</taxon>
        <taxon>Aspergillaceae</taxon>
        <taxon>Aspergillus</taxon>
        <taxon>Aspergillus subgen. Circumdati</taxon>
    </lineage>
</organism>
<feature type="transmembrane region" description="Helical" evidence="6">
    <location>
        <begin position="343"/>
        <end position="363"/>
    </location>
</feature>
<sequence>MASYSNEKGFPTNKLAHELTNIDDDEEYTYEEQRAIVHRVDRRLVVIAGLGYCISLMDRSNVSTASIAGMNEDLKMTEGYRYSLVMLIFFIPYVLCQPFATATIRKFGPRNFLTTMIMCWGGITIGIGFTKTWKHVLIARSFMGAFESGYFPGVVYLLSCWYSRYDMHKRFSLFYSIGLFSQAIANILAYGLTYMDGIENLEGWRWIFIIEGVITLAIGFLAFVMLVDFPDKAHRSWKFLSERECAFVIRRVNRDRGDAEPEDFSVKNFLRHAADIRLWGYGLIFCCLMTVTYAIGYFLPLILRNGMGFSVGESQYLSAPPYVWACILMIVEGWLGDKYRLRGPILIVNALMQLVGISLMGLAKGNGVRYFGVFLVTGGVNASAPTALAYQAGNIRGQWKRAFSSAMMIGMGGIGGIAGSLVFRSQDAPAYYPGIYANLVRPPDQPLLVHPPIPLSNPGVHTPHAVPIMLSSRSLAAVVVPAVLGSLSLVTVGFRCFVRIRIVRQFGWDDKLMVVAMILNVWFAFCGIIGGINGIGQKLEYFQNRPDNFRRAMMCWFLGQLSYTSTATIMRLSIGLTLLRFTSSRIHVYSLYGIMVLSTITGALLFFFAIFQCSPISFYWDKEGVQGICRTDTEVKIMYFYSVIDVIFDIAIGILPAIFIHKLKLDRRTKLGIAGLLGLGCIACAAVIARIPFLHLMTEESFLYETTMVAVCSDVKTGLGIIAGCFIVIRRGFSFNKSNEKDIPKGYVTPQFVSQTSDSTLRVDPTSFTAFNAFLKAIANRSPAGQAVERPKQLLCTPPARQKIPGAPDIFFRDISDGSILRTKLSKKRDRIKPVHLLRKGKDALGLRRGV</sequence>